<protein>
    <recommendedName>
        <fullName evidence="1">Aminotransferase-like plant mobile domain-containing protein</fullName>
    </recommendedName>
</protein>
<accession>A0A9I9E5K6</accession>
<dbReference type="PANTHER" id="PTHR46033:SF8">
    <property type="entry name" value="PROTEIN MAINTENANCE OF MERISTEMS-LIKE"/>
    <property type="match status" value="1"/>
</dbReference>
<evidence type="ECO:0000313" key="2">
    <source>
        <dbReference type="EnsemblPlants" id="MELO3C029097.2.1"/>
    </source>
</evidence>
<name>A0A9I9E5K6_CUCME</name>
<dbReference type="EnsemblPlants" id="MELO3C029097.2.1">
    <property type="protein sequence ID" value="MELO3C029097.2.1"/>
    <property type="gene ID" value="MELO3C029097.2"/>
</dbReference>
<evidence type="ECO:0000259" key="1">
    <source>
        <dbReference type="Pfam" id="PF10536"/>
    </source>
</evidence>
<organism evidence="2">
    <name type="scientific">Cucumis melo</name>
    <name type="common">Muskmelon</name>
    <dbReference type="NCBI Taxonomy" id="3656"/>
    <lineage>
        <taxon>Eukaryota</taxon>
        <taxon>Viridiplantae</taxon>
        <taxon>Streptophyta</taxon>
        <taxon>Embryophyta</taxon>
        <taxon>Tracheophyta</taxon>
        <taxon>Spermatophyta</taxon>
        <taxon>Magnoliopsida</taxon>
        <taxon>eudicotyledons</taxon>
        <taxon>Gunneridae</taxon>
        <taxon>Pentapetalae</taxon>
        <taxon>rosids</taxon>
        <taxon>fabids</taxon>
        <taxon>Cucurbitales</taxon>
        <taxon>Cucurbitaceae</taxon>
        <taxon>Benincaseae</taxon>
        <taxon>Cucumis</taxon>
    </lineage>
</organism>
<dbReference type="PANTHER" id="PTHR46033">
    <property type="entry name" value="PROTEIN MAIN-LIKE 2"/>
    <property type="match status" value="1"/>
</dbReference>
<dbReference type="InterPro" id="IPR044824">
    <property type="entry name" value="MAIN-like"/>
</dbReference>
<dbReference type="AlphaFoldDB" id="A0A9I9E5K6"/>
<dbReference type="Gramene" id="MELO3C029097.2.1">
    <property type="protein sequence ID" value="MELO3C029097.2.1"/>
    <property type="gene ID" value="MELO3C029097.2"/>
</dbReference>
<reference evidence="2" key="1">
    <citation type="submission" date="2023-03" db="UniProtKB">
        <authorList>
            <consortium name="EnsemblPlants"/>
        </authorList>
    </citation>
    <scope>IDENTIFICATION</scope>
</reference>
<feature type="domain" description="Aminotransferase-like plant mobile" evidence="1">
    <location>
        <begin position="64"/>
        <end position="193"/>
    </location>
</feature>
<dbReference type="InterPro" id="IPR019557">
    <property type="entry name" value="AminoTfrase-like_pln_mobile"/>
</dbReference>
<proteinExistence type="predicted"/>
<dbReference type="Pfam" id="PF10536">
    <property type="entry name" value="PMD"/>
    <property type="match status" value="1"/>
</dbReference>
<sequence>MDAIMVLAKHFSMVSFGLLPESSEVVYPVHDFTNSWTGYTTPGRSRGPGPRHVTRIVDWVYDLEVMYRELYRASNTQSLEIAGPLMLLQVWAYDRFSIVAPQKLLQHSDGRPLSFRWSGFLATSKQSANMLLTYRWTFDRLRQSQTPYTPDIMASLPLRCCSGQAVWTYVGPLICFHLVKKHQPDCVLRQFNML</sequence>
<dbReference type="GO" id="GO:0010073">
    <property type="term" value="P:meristem maintenance"/>
    <property type="evidence" value="ECO:0007669"/>
    <property type="project" value="InterPro"/>
</dbReference>